<feature type="transmembrane region" description="Helical" evidence="2">
    <location>
        <begin position="217"/>
        <end position="239"/>
    </location>
</feature>
<organism evidence="3 4">
    <name type="scientific">Seminavis robusta</name>
    <dbReference type="NCBI Taxonomy" id="568900"/>
    <lineage>
        <taxon>Eukaryota</taxon>
        <taxon>Sar</taxon>
        <taxon>Stramenopiles</taxon>
        <taxon>Ochrophyta</taxon>
        <taxon>Bacillariophyta</taxon>
        <taxon>Bacillariophyceae</taxon>
        <taxon>Bacillariophycidae</taxon>
        <taxon>Naviculales</taxon>
        <taxon>Naviculaceae</taxon>
        <taxon>Seminavis</taxon>
    </lineage>
</organism>
<feature type="compositionally biased region" description="Basic and acidic residues" evidence="1">
    <location>
        <begin position="33"/>
        <end position="43"/>
    </location>
</feature>
<dbReference type="InterPro" id="IPR052595">
    <property type="entry name" value="LRRC69/RLP"/>
</dbReference>
<keyword evidence="2" id="KW-0472">Membrane</keyword>
<protein>
    <submittedName>
        <fullName evidence="3">Leucine Rich Repeat</fullName>
    </submittedName>
</protein>
<proteinExistence type="predicted"/>
<evidence type="ECO:0000256" key="2">
    <source>
        <dbReference type="SAM" id="Phobius"/>
    </source>
</evidence>
<keyword evidence="2" id="KW-1133">Transmembrane helix</keyword>
<feature type="region of interest" description="Disordered" evidence="1">
    <location>
        <begin position="1"/>
        <end position="136"/>
    </location>
</feature>
<dbReference type="SUPFAM" id="SSF52058">
    <property type="entry name" value="L domain-like"/>
    <property type="match status" value="1"/>
</dbReference>
<dbReference type="Proteomes" id="UP001153069">
    <property type="component" value="Unassembled WGS sequence"/>
</dbReference>
<feature type="compositionally biased region" description="Basic and acidic residues" evidence="1">
    <location>
        <begin position="70"/>
        <end position="79"/>
    </location>
</feature>
<evidence type="ECO:0000313" key="3">
    <source>
        <dbReference type="EMBL" id="CAB9519491.1"/>
    </source>
</evidence>
<accession>A0A9N8HMR5</accession>
<reference evidence="3" key="1">
    <citation type="submission" date="2020-06" db="EMBL/GenBank/DDBJ databases">
        <authorList>
            <consortium name="Plant Systems Biology data submission"/>
        </authorList>
    </citation>
    <scope>NUCLEOTIDE SEQUENCE</scope>
    <source>
        <strain evidence="3">D6</strain>
    </source>
</reference>
<dbReference type="Gene3D" id="3.80.10.10">
    <property type="entry name" value="Ribonuclease Inhibitor"/>
    <property type="match status" value="1"/>
</dbReference>
<evidence type="ECO:0000313" key="4">
    <source>
        <dbReference type="Proteomes" id="UP001153069"/>
    </source>
</evidence>
<name>A0A9N8HMR5_9STRA</name>
<dbReference type="AlphaFoldDB" id="A0A9N8HMR5"/>
<dbReference type="Pfam" id="PF00560">
    <property type="entry name" value="LRR_1"/>
    <property type="match status" value="1"/>
</dbReference>
<dbReference type="InterPro" id="IPR032675">
    <property type="entry name" value="LRR_dom_sf"/>
</dbReference>
<dbReference type="OrthoDB" id="676979at2759"/>
<dbReference type="EMBL" id="CAICTM010001019">
    <property type="protein sequence ID" value="CAB9519491.1"/>
    <property type="molecule type" value="Genomic_DNA"/>
</dbReference>
<keyword evidence="2" id="KW-0812">Transmembrane</keyword>
<sequence>MNGNESMDGSAETQGGDSVAPEVEPVPEVMEGDPSKQEERGSEDQPLDSSAQRDSEESSVEPGSCTTKSRSQEDVRGEANDAGPKASSVLLQERGISEAQEASSTPQVLPQQDAPDRGVNTDIEPLPLARGQNSSWVQPLPGAYSVQGMNDSHQTNPTTTVEADMTTPDSGLGVVEGAVLVDEENPEVPVRHSEMQEPHELIEGRIMEDRTQPRRHLGWAVLLGLLVCGLVVVLIPLLLPKDNGMATDETTVGGGGVGNASSPNDTKVYPPFQDGLARAVSKAIEEDVSSPYFKANIWMWQDPYRDSYTAERQRQRFQMVALYHFTQGENWTRNDHWLSYETSECEWFSSSVVEPACNEFNVLDTLNLSHNNLNGDISNLQDFDIEDLRIIDVEDNDLFGAPAALGGNKGLEVFILSNNRLESHTRGSGSWESFGLRVIKTDRNNFIGGSSSGLFFYLVPDLQVFNNSGNSFVGPLGREMGTCKNLTHYSSKCDHVGTIPSEIGKLTKLQEFDIEGNLRMTGTIPSESGLLTRLTSLDISGTSITGLIPQQLCDSALRGDLRIRANCSLVECCSAAAD</sequence>
<feature type="compositionally biased region" description="Polar residues" evidence="1">
    <location>
        <begin position="1"/>
        <end position="16"/>
    </location>
</feature>
<dbReference type="PANTHER" id="PTHR48057:SF7">
    <property type="entry name" value="LEUCINE-RICH REPEAT SERINE_THREONINE-PROTEIN KINASE 1"/>
    <property type="match status" value="1"/>
</dbReference>
<evidence type="ECO:0000256" key="1">
    <source>
        <dbReference type="SAM" id="MobiDB-lite"/>
    </source>
</evidence>
<dbReference type="PANTHER" id="PTHR48057">
    <property type="entry name" value="LEUCINE-RICH REPEAT SERINE/THREONINE-PROTEIN KINASE 1"/>
    <property type="match status" value="1"/>
</dbReference>
<feature type="compositionally biased region" description="Polar residues" evidence="1">
    <location>
        <begin position="100"/>
        <end position="110"/>
    </location>
</feature>
<gene>
    <name evidence="3" type="ORF">SEMRO_1021_G232240.1</name>
</gene>
<dbReference type="InterPro" id="IPR001611">
    <property type="entry name" value="Leu-rich_rpt"/>
</dbReference>
<keyword evidence="4" id="KW-1185">Reference proteome</keyword>
<comment type="caution">
    <text evidence="3">The sequence shown here is derived from an EMBL/GenBank/DDBJ whole genome shotgun (WGS) entry which is preliminary data.</text>
</comment>
<dbReference type="PROSITE" id="PS51450">
    <property type="entry name" value="LRR"/>
    <property type="match status" value="1"/>
</dbReference>